<dbReference type="AlphaFoldDB" id="A0A7W8G8G3"/>
<proteinExistence type="predicted"/>
<feature type="compositionally biased region" description="Polar residues" evidence="1">
    <location>
        <begin position="114"/>
        <end position="126"/>
    </location>
</feature>
<evidence type="ECO:0000313" key="4">
    <source>
        <dbReference type="Proteomes" id="UP000518887"/>
    </source>
</evidence>
<keyword evidence="2" id="KW-0732">Signal</keyword>
<dbReference type="RefSeq" id="WP_184658118.1">
    <property type="nucleotide sequence ID" value="NZ_CP031518.1"/>
</dbReference>
<feature type="region of interest" description="Disordered" evidence="1">
    <location>
        <begin position="109"/>
        <end position="137"/>
    </location>
</feature>
<dbReference type="EMBL" id="JACHFQ010000003">
    <property type="protein sequence ID" value="MBB5225636.1"/>
    <property type="molecule type" value="Genomic_DNA"/>
</dbReference>
<comment type="caution">
    <text evidence="3">The sequence shown here is derived from an EMBL/GenBank/DDBJ whole genome shotgun (WGS) entry which is preliminary data.</text>
</comment>
<keyword evidence="4" id="KW-1185">Reference proteome</keyword>
<accession>A0A7W8G8G3</accession>
<reference evidence="3 4" key="1">
    <citation type="submission" date="2020-08" db="EMBL/GenBank/DDBJ databases">
        <title>Genomic Encyclopedia of Type Strains, Phase IV (KMG-IV): sequencing the most valuable type-strain genomes for metagenomic binning, comparative biology and taxonomic classification.</title>
        <authorList>
            <person name="Goeker M."/>
        </authorList>
    </citation>
    <scope>NUCLEOTIDE SEQUENCE [LARGE SCALE GENOMIC DNA]</scope>
    <source>
        <strain evidence="3 4">DSM 103462</strain>
    </source>
</reference>
<evidence type="ECO:0000256" key="1">
    <source>
        <dbReference type="SAM" id="MobiDB-lite"/>
    </source>
</evidence>
<dbReference type="Proteomes" id="UP000518887">
    <property type="component" value="Unassembled WGS sequence"/>
</dbReference>
<protein>
    <submittedName>
        <fullName evidence="3">Uncharacterized protein</fullName>
    </submittedName>
</protein>
<organism evidence="3 4">
    <name type="scientific">Treponema ruminis</name>
    <dbReference type="NCBI Taxonomy" id="744515"/>
    <lineage>
        <taxon>Bacteria</taxon>
        <taxon>Pseudomonadati</taxon>
        <taxon>Spirochaetota</taxon>
        <taxon>Spirochaetia</taxon>
        <taxon>Spirochaetales</taxon>
        <taxon>Treponemataceae</taxon>
        <taxon>Treponema</taxon>
    </lineage>
</organism>
<evidence type="ECO:0000313" key="3">
    <source>
        <dbReference type="EMBL" id="MBB5225636.1"/>
    </source>
</evidence>
<sequence>MKLIKTLIIGMVAFFAAASLFAAGSYKVERVTGKVTYEANGEWKAVTVGQELVAGTNINTALNSSLVVSDGSSSATIKAMQKGSIESLASATGSKGGLKKATLSKNNVAKKAEGSQSGVATASSRASEAKKDLEWDE</sequence>
<evidence type="ECO:0000256" key="2">
    <source>
        <dbReference type="SAM" id="SignalP"/>
    </source>
</evidence>
<name>A0A7W8G8G3_9SPIR</name>
<gene>
    <name evidence="3" type="ORF">HNP76_000993</name>
</gene>
<feature type="chain" id="PRO_5030692395" evidence="2">
    <location>
        <begin position="23"/>
        <end position="137"/>
    </location>
</feature>
<feature type="compositionally biased region" description="Basic and acidic residues" evidence="1">
    <location>
        <begin position="127"/>
        <end position="137"/>
    </location>
</feature>
<feature type="signal peptide" evidence="2">
    <location>
        <begin position="1"/>
        <end position="22"/>
    </location>
</feature>